<keyword evidence="8" id="KW-0902">Two-component regulatory system</keyword>
<dbReference type="PANTHER" id="PTHR24421">
    <property type="entry name" value="NITRATE/NITRITE SENSOR PROTEIN NARX-RELATED"/>
    <property type="match status" value="1"/>
</dbReference>
<reference evidence="12" key="1">
    <citation type="journal article" date="2019" name="Int. J. Syst. Evol. Microbiol.">
        <title>The Global Catalogue of Microorganisms (GCM) 10K type strain sequencing project: providing services to taxonomists for standard genome sequencing and annotation.</title>
        <authorList>
            <consortium name="The Broad Institute Genomics Platform"/>
            <consortium name="The Broad Institute Genome Sequencing Center for Infectious Disease"/>
            <person name="Wu L."/>
            <person name="Ma J."/>
        </authorList>
    </citation>
    <scope>NUCLEOTIDE SEQUENCE [LARGE SCALE GENOMIC DNA]</scope>
    <source>
        <strain evidence="12">XZYJT-10</strain>
    </source>
</reference>
<proteinExistence type="predicted"/>
<dbReference type="EMBL" id="JBHTBJ010000045">
    <property type="protein sequence ID" value="MFC7279191.1"/>
    <property type="molecule type" value="Genomic_DNA"/>
</dbReference>
<dbReference type="Gene3D" id="3.30.565.10">
    <property type="entry name" value="Histidine kinase-like ATPase, C-terminal domain"/>
    <property type="match status" value="1"/>
</dbReference>
<dbReference type="PANTHER" id="PTHR24421:SF10">
    <property type="entry name" value="NITRATE_NITRITE SENSOR PROTEIN NARQ"/>
    <property type="match status" value="1"/>
</dbReference>
<keyword evidence="9" id="KW-0812">Transmembrane</keyword>
<dbReference type="InterPro" id="IPR055558">
    <property type="entry name" value="DUF7134"/>
</dbReference>
<dbReference type="CDD" id="cd16917">
    <property type="entry name" value="HATPase_UhpB-NarQ-NarX-like"/>
    <property type="match status" value="1"/>
</dbReference>
<evidence type="ECO:0000256" key="7">
    <source>
        <dbReference type="ARBA" id="ARBA00022840"/>
    </source>
</evidence>
<evidence type="ECO:0000256" key="5">
    <source>
        <dbReference type="ARBA" id="ARBA00022741"/>
    </source>
</evidence>
<dbReference type="InterPro" id="IPR003594">
    <property type="entry name" value="HATPase_dom"/>
</dbReference>
<feature type="transmembrane region" description="Helical" evidence="9">
    <location>
        <begin position="64"/>
        <end position="97"/>
    </location>
</feature>
<dbReference type="EC" id="2.7.13.3" evidence="2"/>
<dbReference type="InterPro" id="IPR050482">
    <property type="entry name" value="Sensor_HK_TwoCompSys"/>
</dbReference>
<sequence>MEVSTARRWLGDGLLAAALLVFTMVTTRYAAENQPGTMHLDAMSRVLIAVAAVALAVRRRWPVVTLAIVTAAVSGYLIGGYAYGGIMICLLLAVYTVTVALPLRPAAVAAGAALVAISVHAFVPPAGGPGIAGLIPAAAWVVVPFAVGVAVRLSREAAARARTDAARRIADDERLRVAQEVHDVVGHGLAAINMQAEIALHLLHRKPEQAEAALTAISRTSKQGLDELRATLTAVRGDAGRAPMPGLGELPALRDRLAHAGLPVSLTIEGEPDGPLPGAVDLAAYRIVQEALTNVLRHAGATSAEVAITYAPGALELEVTDRGLGGVPSGPGSGIAGMRERAAALGGELTAGPRPGGGFRVHAALPVARS</sequence>
<evidence type="ECO:0000256" key="3">
    <source>
        <dbReference type="ARBA" id="ARBA00022553"/>
    </source>
</evidence>
<dbReference type="Gene3D" id="1.20.5.1930">
    <property type="match status" value="1"/>
</dbReference>
<evidence type="ECO:0000256" key="4">
    <source>
        <dbReference type="ARBA" id="ARBA00022679"/>
    </source>
</evidence>
<evidence type="ECO:0000256" key="1">
    <source>
        <dbReference type="ARBA" id="ARBA00000085"/>
    </source>
</evidence>
<dbReference type="Pfam" id="PF23539">
    <property type="entry name" value="DUF7134"/>
    <property type="match status" value="1"/>
</dbReference>
<dbReference type="InterPro" id="IPR011712">
    <property type="entry name" value="Sig_transdc_His_kin_sub3_dim/P"/>
</dbReference>
<evidence type="ECO:0000256" key="9">
    <source>
        <dbReference type="SAM" id="Phobius"/>
    </source>
</evidence>
<comment type="caution">
    <text evidence="11">The sequence shown here is derived from an EMBL/GenBank/DDBJ whole genome shotgun (WGS) entry which is preliminary data.</text>
</comment>
<evidence type="ECO:0000256" key="6">
    <source>
        <dbReference type="ARBA" id="ARBA00022777"/>
    </source>
</evidence>
<name>A0ABW2I2T3_9ACTN</name>
<evidence type="ECO:0000256" key="2">
    <source>
        <dbReference type="ARBA" id="ARBA00012438"/>
    </source>
</evidence>
<evidence type="ECO:0000313" key="12">
    <source>
        <dbReference type="Proteomes" id="UP001596548"/>
    </source>
</evidence>
<evidence type="ECO:0000313" key="11">
    <source>
        <dbReference type="EMBL" id="MFC7279191.1"/>
    </source>
</evidence>
<feature type="transmembrane region" description="Helical" evidence="9">
    <location>
        <begin position="103"/>
        <end position="123"/>
    </location>
</feature>
<dbReference type="Pfam" id="PF02518">
    <property type="entry name" value="HATPase_c"/>
    <property type="match status" value="1"/>
</dbReference>
<organism evidence="11 12">
    <name type="scientific">Paractinoplanes rhizophilus</name>
    <dbReference type="NCBI Taxonomy" id="1416877"/>
    <lineage>
        <taxon>Bacteria</taxon>
        <taxon>Bacillati</taxon>
        <taxon>Actinomycetota</taxon>
        <taxon>Actinomycetes</taxon>
        <taxon>Micromonosporales</taxon>
        <taxon>Micromonosporaceae</taxon>
        <taxon>Paractinoplanes</taxon>
    </lineage>
</organism>
<keyword evidence="3" id="KW-0597">Phosphoprotein</keyword>
<protein>
    <recommendedName>
        <fullName evidence="2">histidine kinase</fullName>
        <ecNumber evidence="2">2.7.13.3</ecNumber>
    </recommendedName>
</protein>
<dbReference type="RefSeq" id="WP_378976302.1">
    <property type="nucleotide sequence ID" value="NZ_JBHTBJ010000045.1"/>
</dbReference>
<dbReference type="InterPro" id="IPR036890">
    <property type="entry name" value="HATPase_C_sf"/>
</dbReference>
<feature type="transmembrane region" description="Helical" evidence="9">
    <location>
        <begin position="130"/>
        <end position="151"/>
    </location>
</feature>
<keyword evidence="6 11" id="KW-0418">Kinase</keyword>
<keyword evidence="12" id="KW-1185">Reference proteome</keyword>
<dbReference type="Pfam" id="PF07730">
    <property type="entry name" value="HisKA_3"/>
    <property type="match status" value="1"/>
</dbReference>
<dbReference type="GO" id="GO:0016301">
    <property type="term" value="F:kinase activity"/>
    <property type="evidence" value="ECO:0007669"/>
    <property type="project" value="UniProtKB-KW"/>
</dbReference>
<keyword evidence="9" id="KW-0472">Membrane</keyword>
<keyword evidence="9" id="KW-1133">Transmembrane helix</keyword>
<feature type="domain" description="Histidine kinase/HSP90-like ATPase" evidence="10">
    <location>
        <begin position="279"/>
        <end position="369"/>
    </location>
</feature>
<dbReference type="SMART" id="SM00387">
    <property type="entry name" value="HATPase_c"/>
    <property type="match status" value="1"/>
</dbReference>
<comment type="catalytic activity">
    <reaction evidence="1">
        <text>ATP + protein L-histidine = ADP + protein N-phospho-L-histidine.</text>
        <dbReference type="EC" id="2.7.13.3"/>
    </reaction>
</comment>
<dbReference type="SUPFAM" id="SSF55874">
    <property type="entry name" value="ATPase domain of HSP90 chaperone/DNA topoisomerase II/histidine kinase"/>
    <property type="match status" value="1"/>
</dbReference>
<accession>A0ABW2I2T3</accession>
<evidence type="ECO:0000256" key="8">
    <source>
        <dbReference type="ARBA" id="ARBA00023012"/>
    </source>
</evidence>
<evidence type="ECO:0000259" key="10">
    <source>
        <dbReference type="SMART" id="SM00387"/>
    </source>
</evidence>
<dbReference type="Proteomes" id="UP001596548">
    <property type="component" value="Unassembled WGS sequence"/>
</dbReference>
<keyword evidence="5" id="KW-0547">Nucleotide-binding</keyword>
<keyword evidence="7" id="KW-0067">ATP-binding</keyword>
<keyword evidence="4" id="KW-0808">Transferase</keyword>
<gene>
    <name evidence="11" type="ORF">ACFQS1_34955</name>
</gene>